<accession>A0ABZ0V6K4</accession>
<keyword evidence="3" id="KW-0804">Transcription</keyword>
<dbReference type="InterPro" id="IPR011990">
    <property type="entry name" value="TPR-like_helical_dom_sf"/>
</dbReference>
<protein>
    <submittedName>
        <fullName evidence="5">LuxR C-terminal-related transcriptional regulator</fullName>
    </submittedName>
</protein>
<dbReference type="PRINTS" id="PR00038">
    <property type="entry name" value="HTHLUXR"/>
</dbReference>
<dbReference type="PANTHER" id="PTHR44688:SF16">
    <property type="entry name" value="DNA-BINDING TRANSCRIPTIONAL ACTIVATOR DEVR_DOSR"/>
    <property type="match status" value="1"/>
</dbReference>
<organism evidence="5 6">
    <name type="scientific">Microbacterium invictum</name>
    <dbReference type="NCBI Taxonomy" id="515415"/>
    <lineage>
        <taxon>Bacteria</taxon>
        <taxon>Bacillati</taxon>
        <taxon>Actinomycetota</taxon>
        <taxon>Actinomycetes</taxon>
        <taxon>Micrococcales</taxon>
        <taxon>Microbacteriaceae</taxon>
        <taxon>Microbacterium</taxon>
    </lineage>
</organism>
<name>A0ABZ0V6K4_9MICO</name>
<keyword evidence="2" id="KW-0238">DNA-binding</keyword>
<dbReference type="CDD" id="cd06170">
    <property type="entry name" value="LuxR_C_like"/>
    <property type="match status" value="1"/>
</dbReference>
<proteinExistence type="predicted"/>
<dbReference type="Gene3D" id="1.10.10.10">
    <property type="entry name" value="Winged helix-like DNA-binding domain superfamily/Winged helix DNA-binding domain"/>
    <property type="match status" value="1"/>
</dbReference>
<dbReference type="Proteomes" id="UP001324533">
    <property type="component" value="Chromosome"/>
</dbReference>
<evidence type="ECO:0000256" key="1">
    <source>
        <dbReference type="ARBA" id="ARBA00023015"/>
    </source>
</evidence>
<dbReference type="SMART" id="SM00421">
    <property type="entry name" value="HTH_LUXR"/>
    <property type="match status" value="1"/>
</dbReference>
<dbReference type="InterPro" id="IPR036388">
    <property type="entry name" value="WH-like_DNA-bd_sf"/>
</dbReference>
<gene>
    <name evidence="5" type="ORF">T9R20_11080</name>
</gene>
<dbReference type="EMBL" id="CP139779">
    <property type="protein sequence ID" value="WQB69248.1"/>
    <property type="molecule type" value="Genomic_DNA"/>
</dbReference>
<evidence type="ECO:0000256" key="3">
    <source>
        <dbReference type="ARBA" id="ARBA00023163"/>
    </source>
</evidence>
<reference evidence="5 6" key="1">
    <citation type="submission" date="2023-06" db="EMBL/GenBank/DDBJ databases">
        <title>Rock-solubilizing bacteria, Microbacterium invictum, promotes re-establishment of vegetation in rocky wasteland by accelerating rock bio-weathering and reshaping soil bacterial community.</title>
        <authorList>
            <person name="Liu C."/>
        </authorList>
    </citation>
    <scope>NUCLEOTIDE SEQUENCE [LARGE SCALE GENOMIC DNA]</scope>
    <source>
        <strain evidence="5 6">X-18</strain>
    </source>
</reference>
<evidence type="ECO:0000313" key="5">
    <source>
        <dbReference type="EMBL" id="WQB69248.1"/>
    </source>
</evidence>
<dbReference type="Pfam" id="PF00196">
    <property type="entry name" value="GerE"/>
    <property type="match status" value="1"/>
</dbReference>
<evidence type="ECO:0000259" key="4">
    <source>
        <dbReference type="PROSITE" id="PS50043"/>
    </source>
</evidence>
<dbReference type="PANTHER" id="PTHR44688">
    <property type="entry name" value="DNA-BINDING TRANSCRIPTIONAL ACTIVATOR DEVR_DOSR"/>
    <property type="match status" value="1"/>
</dbReference>
<dbReference type="PROSITE" id="PS50043">
    <property type="entry name" value="HTH_LUXR_2"/>
    <property type="match status" value="1"/>
</dbReference>
<keyword evidence="1" id="KW-0805">Transcription regulation</keyword>
<dbReference type="InterPro" id="IPR000792">
    <property type="entry name" value="Tscrpt_reg_LuxR_C"/>
</dbReference>
<keyword evidence="6" id="KW-1185">Reference proteome</keyword>
<dbReference type="Gene3D" id="1.25.40.10">
    <property type="entry name" value="Tetratricopeptide repeat domain"/>
    <property type="match status" value="1"/>
</dbReference>
<dbReference type="SUPFAM" id="SSF46894">
    <property type="entry name" value="C-terminal effector domain of the bipartite response regulators"/>
    <property type="match status" value="1"/>
</dbReference>
<feature type="domain" description="HTH luxR-type" evidence="4">
    <location>
        <begin position="394"/>
        <end position="459"/>
    </location>
</feature>
<evidence type="ECO:0000313" key="6">
    <source>
        <dbReference type="Proteomes" id="UP001324533"/>
    </source>
</evidence>
<sequence>MAATYRWEGEAGTWRALPYLEKAEALIEENPSTPARLRATAALLRSMNERSRGDLDAAFDYAERTLGILSSAHSEVRDRLDLRSAALLKRGTIRMLRGEFHQARLDLEQGLRDADSDLTPRKRVEALGFLTMVEFFTGSIPDAVRVLRAARPIADRMPGGLWSAPLEIAELLIAAERGELARHAATLDRLATDVEGSEFEFLAQHLRILLAEELGDLDGRFDIVRRMRTLERQGAGAELLRLLRTGDRAAALLDSGDLTRANIVLRGDHDPGHLICMAALRARAALAIGDARGAIVETRSCVLDEDHPTRSLLASAAVEAEARVALGDLGSADATFRHLLRECATGGTFRVFRTIPGRVLARLVARADGRTDLTTAERAVLDVLAASLDAPEPDRSAAVALTPREHVVLARLAAGESPRAIAHALHVSLNTVKSQLRSAYRKLGATSKAGAVERAQSLGLLTA</sequence>
<dbReference type="RefSeq" id="WP_322409368.1">
    <property type="nucleotide sequence ID" value="NZ_CP139779.1"/>
</dbReference>
<dbReference type="SUPFAM" id="SSF48452">
    <property type="entry name" value="TPR-like"/>
    <property type="match status" value="1"/>
</dbReference>
<dbReference type="InterPro" id="IPR016032">
    <property type="entry name" value="Sig_transdc_resp-reg_C-effctor"/>
</dbReference>
<evidence type="ECO:0000256" key="2">
    <source>
        <dbReference type="ARBA" id="ARBA00023125"/>
    </source>
</evidence>